<dbReference type="PROSITE" id="PS50217">
    <property type="entry name" value="BZIP"/>
    <property type="match status" value="1"/>
</dbReference>
<evidence type="ECO:0000259" key="8">
    <source>
        <dbReference type="PROSITE" id="PS50217"/>
    </source>
</evidence>
<dbReference type="Pfam" id="PF03131">
    <property type="entry name" value="bZIP_Maf"/>
    <property type="match status" value="1"/>
</dbReference>
<reference evidence="9" key="1">
    <citation type="submission" date="2019-10" db="EMBL/GenBank/DDBJ databases">
        <title>Short sand fly seasons in Tbilisi, Georgia, hinder development of host immunity to saliva of the visceral leishmaniasis vector Phlebotomus kandelakii.</title>
        <authorList>
            <person name="Oliveira F."/>
            <person name="Giorgobiani E."/>
            <person name="Guimaraes-Costa A.B."/>
            <person name="Abdeladhim M."/>
            <person name="Oristian J."/>
            <person name="Tskhvaradze L."/>
            <person name="Tsertsvadze N."/>
            <person name="Zakalashvili M."/>
            <person name="Valenzuela J.G."/>
            <person name="Kamhawi S."/>
        </authorList>
    </citation>
    <scope>NUCLEOTIDE SEQUENCE</scope>
    <source>
        <strain evidence="9">Wild-capture in Tbilisi</strain>
        <tissue evidence="9">Salivary glands</tissue>
    </source>
</reference>
<keyword evidence="5" id="KW-0539">Nucleus</keyword>
<dbReference type="CDD" id="cd14698">
    <property type="entry name" value="bZIP_CNC"/>
    <property type="match status" value="1"/>
</dbReference>
<feature type="region of interest" description="Disordered" evidence="7">
    <location>
        <begin position="1039"/>
        <end position="1072"/>
    </location>
</feature>
<dbReference type="SMART" id="SM00338">
    <property type="entry name" value="BRLZ"/>
    <property type="match status" value="1"/>
</dbReference>
<keyword evidence="1" id="KW-0805">Transcription regulation</keyword>
<dbReference type="InterPro" id="IPR008917">
    <property type="entry name" value="TF_DNA-bd_sf"/>
</dbReference>
<accession>A0A6B2E650</accession>
<feature type="region of interest" description="Disordered" evidence="7">
    <location>
        <begin position="391"/>
        <end position="433"/>
    </location>
</feature>
<dbReference type="EMBL" id="GIFK01000654">
    <property type="protein sequence ID" value="NBJ58357.1"/>
    <property type="molecule type" value="Transcribed_RNA"/>
</dbReference>
<dbReference type="InterPro" id="IPR004827">
    <property type="entry name" value="bZIP"/>
</dbReference>
<evidence type="ECO:0000256" key="5">
    <source>
        <dbReference type="ARBA" id="ARBA00023242"/>
    </source>
</evidence>
<evidence type="ECO:0000256" key="3">
    <source>
        <dbReference type="ARBA" id="ARBA00023159"/>
    </source>
</evidence>
<name>A0A6B2E650_9DIPT</name>
<dbReference type="GO" id="GO:0000981">
    <property type="term" value="F:DNA-binding transcription factor activity, RNA polymerase II-specific"/>
    <property type="evidence" value="ECO:0007669"/>
    <property type="project" value="TreeGrafter"/>
</dbReference>
<feature type="compositionally biased region" description="Low complexity" evidence="7">
    <location>
        <begin position="523"/>
        <end position="535"/>
    </location>
</feature>
<organism evidence="9">
    <name type="scientific">Phlebotomus kandelakii</name>
    <dbReference type="NCBI Taxonomy" id="1109342"/>
    <lineage>
        <taxon>Eukaryota</taxon>
        <taxon>Metazoa</taxon>
        <taxon>Ecdysozoa</taxon>
        <taxon>Arthropoda</taxon>
        <taxon>Hexapoda</taxon>
        <taxon>Insecta</taxon>
        <taxon>Pterygota</taxon>
        <taxon>Neoptera</taxon>
        <taxon>Endopterygota</taxon>
        <taxon>Diptera</taxon>
        <taxon>Nematocera</taxon>
        <taxon>Psychodoidea</taxon>
        <taxon>Psychodidae</taxon>
        <taxon>Phlebotomus</taxon>
        <taxon>Larroussius</taxon>
    </lineage>
</organism>
<keyword evidence="2" id="KW-0238">DNA-binding</keyword>
<dbReference type="PROSITE" id="PS00036">
    <property type="entry name" value="BZIP_BASIC"/>
    <property type="match status" value="1"/>
</dbReference>
<feature type="compositionally biased region" description="Basic and acidic residues" evidence="7">
    <location>
        <begin position="898"/>
        <end position="909"/>
    </location>
</feature>
<keyword evidence="6" id="KW-0175">Coiled coil</keyword>
<feature type="coiled-coil region" evidence="6">
    <location>
        <begin position="972"/>
        <end position="999"/>
    </location>
</feature>
<feature type="compositionally biased region" description="Low complexity" evidence="7">
    <location>
        <begin position="102"/>
        <end position="116"/>
    </location>
</feature>
<dbReference type="PANTHER" id="PTHR24411:SF55">
    <property type="entry name" value="SEGMENTATION PROTEIN CAP'N'COLLAR"/>
    <property type="match status" value="1"/>
</dbReference>
<feature type="region of interest" description="Disordered" evidence="7">
    <location>
        <begin position="875"/>
        <end position="909"/>
    </location>
</feature>
<feature type="coiled-coil region" evidence="6">
    <location>
        <begin position="302"/>
        <end position="336"/>
    </location>
</feature>
<dbReference type="Gene3D" id="1.10.880.10">
    <property type="entry name" value="Transcription factor, Skn-1-like, DNA-binding domain"/>
    <property type="match status" value="1"/>
</dbReference>
<dbReference type="InterPro" id="IPR047167">
    <property type="entry name" value="NFE2-like"/>
</dbReference>
<evidence type="ECO:0000256" key="7">
    <source>
        <dbReference type="SAM" id="MobiDB-lite"/>
    </source>
</evidence>
<feature type="region of interest" description="Disordered" evidence="7">
    <location>
        <begin position="100"/>
        <end position="127"/>
    </location>
</feature>
<dbReference type="PANTHER" id="PTHR24411">
    <property type="entry name" value="NUCLEAR FACTOR ERYTHROID 2-RELATED FACTOR"/>
    <property type="match status" value="1"/>
</dbReference>
<dbReference type="SUPFAM" id="SSF47454">
    <property type="entry name" value="A DNA-binding domain in eukaryotic transcription factors"/>
    <property type="match status" value="1"/>
</dbReference>
<dbReference type="AlphaFoldDB" id="A0A6B2E650"/>
<keyword evidence="3" id="KW-0010">Activator</keyword>
<feature type="domain" description="BZIP" evidence="8">
    <location>
        <begin position="947"/>
        <end position="1010"/>
    </location>
</feature>
<feature type="compositionally biased region" description="Polar residues" evidence="7">
    <location>
        <begin position="703"/>
        <end position="712"/>
    </location>
</feature>
<evidence type="ECO:0000256" key="4">
    <source>
        <dbReference type="ARBA" id="ARBA00023163"/>
    </source>
</evidence>
<evidence type="ECO:0000256" key="1">
    <source>
        <dbReference type="ARBA" id="ARBA00023015"/>
    </source>
</evidence>
<dbReference type="InterPro" id="IPR004826">
    <property type="entry name" value="bZIP_Maf"/>
</dbReference>
<dbReference type="FunFam" id="1.10.880.10:FF:000004">
    <property type="entry name" value="Nuclear factor, erythroid 2"/>
    <property type="match status" value="1"/>
</dbReference>
<feature type="compositionally biased region" description="Basic and acidic residues" evidence="7">
    <location>
        <begin position="413"/>
        <end position="424"/>
    </location>
</feature>
<evidence type="ECO:0000256" key="6">
    <source>
        <dbReference type="SAM" id="Coils"/>
    </source>
</evidence>
<sequence>MISLKKIHADQLLQVALVLSLLRVDPSNYLGYGWESQLALQDGDGWQLEMRAATPFTDITHYSNRKAVIPLIEDLVRFNHNSNDVTAYLLNSVQPDHNFTGSASASASDSPATANATVGQRTPSGEENQAAASVELDELFLNTAPFADSASIYDENLADLTDFGETIATAFPYLGLPAKDELLLDSLMPLEAPTIDEFALNGASNYGMPESPSMEELIEWEDFYSNGSHSTRTTVKSEPQEVPESPAATEESADATVKTDSEDCESSSSVVLTPEESELIEVLWKQDVDLGFSLAPPSTSLKKEENHSVHNAEDDAEKLNALLELKNEKSENTEKDEEFNPDWPNLPIDAETGEYIQKLPLQLDDSLLQEALHQLDDLSAEQDALKDDAFDFEPKREPLDSVSSAGFGSDLGDEVKSPLEREESFDLSEATVKSDDTNELEELLCDMMIQSSSATFQHPRSVQGYGHGVNSFRQSSYHHQPRVPLNRAVSMEQRWQDLANLLSLSPGMGVGMGVGDIPSHPHYSSHYSYQPSAPSIPQHSQFAHPHTHPAVLHNASLSDLGAAGQPHYGPNLGSAVASSMHLTNSSTETDGGASGYKMDPDILYYSNTSSEINSTTDGFLNSILNDEDLQLMDIGINEGMYTMRMLDHNSTSNNSTATNGGLGGSINGAAGGLPNSGSLLGMQTNINGLGGITGAHGDRLDTSSDSAVSSMGSERVPSLSDGEWGDAGSDSAQEYQSKYGGPYDYSYSGRLGESGGRQPPVAQKKHHMFAKRYFQEQNTTTVPPPLGPQAPEAMPPTTGIKYEYDQYAMGPQGASGGPPHGLEAAGAMGPAAPSLMNAKSHHLATPLEIKYSCSHDFAARQARSGVHDLVSHNHTYTLPQSSGVIPKPQTRDKKAHRKSDDEHLTRDEKRAKALGIPMPVNDIINLPMDEFNERLSKYELSETQLSLIRDIRRRGKNKVAAQNCRKRKLDQILSLADEVKEVRQRKTRLMNERDSALMEQKRVMDKFTALYRHVFHYMRDQDGNPYSSSQYSLQLSADGSVYLLPREPKTEGGSGSGSHGPPNSHHPHQQKE</sequence>
<protein>
    <submittedName>
        <fullName evidence="9">Putative bzip transcription factor nrf1</fullName>
    </submittedName>
</protein>
<feature type="region of interest" description="Disordered" evidence="7">
    <location>
        <begin position="697"/>
        <end position="738"/>
    </location>
</feature>
<evidence type="ECO:0000256" key="2">
    <source>
        <dbReference type="ARBA" id="ARBA00023125"/>
    </source>
</evidence>
<feature type="compositionally biased region" description="Polar residues" evidence="7">
    <location>
        <begin position="117"/>
        <end position="127"/>
    </location>
</feature>
<feature type="region of interest" description="Disordered" evidence="7">
    <location>
        <begin position="228"/>
        <end position="272"/>
    </location>
</feature>
<dbReference type="GO" id="GO:0005634">
    <property type="term" value="C:nucleus"/>
    <property type="evidence" value="ECO:0007669"/>
    <property type="project" value="TreeGrafter"/>
</dbReference>
<keyword evidence="4" id="KW-0804">Transcription</keyword>
<dbReference type="GO" id="GO:0000978">
    <property type="term" value="F:RNA polymerase II cis-regulatory region sequence-specific DNA binding"/>
    <property type="evidence" value="ECO:0007669"/>
    <property type="project" value="InterPro"/>
</dbReference>
<feature type="compositionally biased region" description="Polar residues" evidence="7">
    <location>
        <begin position="228"/>
        <end position="237"/>
    </location>
</feature>
<proteinExistence type="predicted"/>
<feature type="region of interest" description="Disordered" evidence="7">
    <location>
        <begin position="523"/>
        <end position="543"/>
    </location>
</feature>
<evidence type="ECO:0000313" key="9">
    <source>
        <dbReference type="EMBL" id="NBJ58357.1"/>
    </source>
</evidence>